<dbReference type="GO" id="GO:0042626">
    <property type="term" value="F:ATPase-coupled transmembrane transporter activity"/>
    <property type="evidence" value="ECO:0007669"/>
    <property type="project" value="TreeGrafter"/>
</dbReference>
<keyword evidence="5" id="KW-0547">Nucleotide-binding</keyword>
<comment type="subcellular location">
    <subcellularLocation>
        <location evidence="1">Cell membrane</location>
    </subcellularLocation>
</comment>
<dbReference type="InterPro" id="IPR050095">
    <property type="entry name" value="ECF_ABC_transporter_ATP-bd"/>
</dbReference>
<proteinExistence type="inferred from homology"/>
<evidence type="ECO:0000256" key="8">
    <source>
        <dbReference type="ARBA" id="ARBA00023136"/>
    </source>
</evidence>
<protein>
    <recommendedName>
        <fullName evidence="10">ABC transporter domain-containing protein</fullName>
    </recommendedName>
</protein>
<dbReference type="EMBL" id="UINC01018897">
    <property type="protein sequence ID" value="SVA79702.1"/>
    <property type="molecule type" value="Genomic_DNA"/>
</dbReference>
<evidence type="ECO:0000256" key="2">
    <source>
        <dbReference type="ARBA" id="ARBA00005417"/>
    </source>
</evidence>
<evidence type="ECO:0000259" key="10">
    <source>
        <dbReference type="PROSITE" id="PS50893"/>
    </source>
</evidence>
<keyword evidence="6" id="KW-0067">ATP-binding</keyword>
<reference evidence="11" key="1">
    <citation type="submission" date="2018-05" db="EMBL/GenBank/DDBJ databases">
        <authorList>
            <person name="Lanie J.A."/>
            <person name="Ng W.-L."/>
            <person name="Kazmierczak K.M."/>
            <person name="Andrzejewski T.M."/>
            <person name="Davidsen T.M."/>
            <person name="Wayne K.J."/>
            <person name="Tettelin H."/>
            <person name="Glass J.I."/>
            <person name="Rusch D."/>
            <person name="Podicherti R."/>
            <person name="Tsui H.-C.T."/>
            <person name="Winkler M.E."/>
        </authorList>
    </citation>
    <scope>NUCLEOTIDE SEQUENCE</scope>
</reference>
<dbReference type="SUPFAM" id="SSF52540">
    <property type="entry name" value="P-loop containing nucleoside triphosphate hydrolases"/>
    <property type="match status" value="2"/>
</dbReference>
<dbReference type="FunFam" id="3.40.50.300:FF:000224">
    <property type="entry name" value="Energy-coupling factor transporter ATP-binding protein EcfA"/>
    <property type="match status" value="1"/>
</dbReference>
<dbReference type="AlphaFoldDB" id="A0A381YSU8"/>
<name>A0A381YSU8_9ZZZZ</name>
<dbReference type="NCBIfam" id="NF010167">
    <property type="entry name" value="PRK13648.1"/>
    <property type="match status" value="2"/>
</dbReference>
<gene>
    <name evidence="11" type="ORF">METZ01_LOCUS132556</name>
</gene>
<accession>A0A381YSU8</accession>
<evidence type="ECO:0000313" key="11">
    <source>
        <dbReference type="EMBL" id="SVA79702.1"/>
    </source>
</evidence>
<dbReference type="PROSITE" id="PS50893">
    <property type="entry name" value="ABC_TRANSPORTER_2"/>
    <property type="match status" value="2"/>
</dbReference>
<dbReference type="CDD" id="cd03225">
    <property type="entry name" value="ABC_cobalt_CbiO_domain1"/>
    <property type="match status" value="2"/>
</dbReference>
<dbReference type="Pfam" id="PF00005">
    <property type="entry name" value="ABC_tran"/>
    <property type="match status" value="2"/>
</dbReference>
<evidence type="ECO:0000256" key="9">
    <source>
        <dbReference type="SAM" id="MobiDB-lite"/>
    </source>
</evidence>
<evidence type="ECO:0000256" key="4">
    <source>
        <dbReference type="ARBA" id="ARBA00022475"/>
    </source>
</evidence>
<dbReference type="PANTHER" id="PTHR43553">
    <property type="entry name" value="HEAVY METAL TRANSPORTER"/>
    <property type="match status" value="1"/>
</dbReference>
<dbReference type="GO" id="GO:0043190">
    <property type="term" value="C:ATP-binding cassette (ABC) transporter complex"/>
    <property type="evidence" value="ECO:0007669"/>
    <property type="project" value="TreeGrafter"/>
</dbReference>
<keyword evidence="4" id="KW-1003">Cell membrane</keyword>
<dbReference type="InterPro" id="IPR003439">
    <property type="entry name" value="ABC_transporter-like_ATP-bd"/>
</dbReference>
<evidence type="ECO:0000256" key="1">
    <source>
        <dbReference type="ARBA" id="ARBA00004236"/>
    </source>
</evidence>
<dbReference type="InterPro" id="IPR015856">
    <property type="entry name" value="ABC_transpr_CbiO/EcfA_su"/>
</dbReference>
<evidence type="ECO:0000256" key="3">
    <source>
        <dbReference type="ARBA" id="ARBA00022448"/>
    </source>
</evidence>
<comment type="similarity">
    <text evidence="2">Belongs to the ABC transporter superfamily.</text>
</comment>
<keyword evidence="8" id="KW-0472">Membrane</keyword>
<evidence type="ECO:0000256" key="7">
    <source>
        <dbReference type="ARBA" id="ARBA00022967"/>
    </source>
</evidence>
<keyword evidence="3" id="KW-0813">Transport</keyword>
<dbReference type="PANTHER" id="PTHR43553:SF24">
    <property type="entry name" value="ENERGY-COUPLING FACTOR TRANSPORTER ATP-BINDING PROTEIN ECFA1"/>
    <property type="match status" value="1"/>
</dbReference>
<sequence>MVDVSFKVQVGSFVLILGRSGSGKSTLALNLVGIYPDYFGGRNDGRILINHPKLGLVNRRDITADQRFRIVNMLFQNPEDQIVTLTVEDEVGFALENYQYEPTEIRRRIDLALDMVGLDGFQGRETLHLSGGEKQRVALAAMLAMEPSVLILDEPTSNLDPAGTADVLDTIDRIRKRLNLTVLVIEHEVDEVFARVDAVLLVEDRHVIGPFEPRQFIEERGLQVRDQMGLWIPQASEVGLLLREQGNKLPGGIPLNGAELVEAVESSDMKISPQKPPGKGVDADYPRPRSSNPAIELREVSFNYAEQSVLKNLNLLAHKNELLAIVGQNGSGKSTLASLCNGIEQPDLGTVFVDGIPTGDYSFEKLVRRVAYIFQVPEKQFVCGTVYDEIAHGLRTLGIEKDEVDQQTVKLLDTVRLLDRRNASPYVLSHGQKRRLSVAAMVVSKPKVVILDEPTFGQDYQQAQNLMRMLRDLADEGASVIFITHDMRLVAEYADRAAVLCDGKIIFDGQPEELFVAEEILLRARLKPPSVAQFSVQLLGHPVLTTQALVERIQGASGG</sequence>
<dbReference type="GO" id="GO:0005524">
    <property type="term" value="F:ATP binding"/>
    <property type="evidence" value="ECO:0007669"/>
    <property type="project" value="UniProtKB-KW"/>
</dbReference>
<organism evidence="11">
    <name type="scientific">marine metagenome</name>
    <dbReference type="NCBI Taxonomy" id="408172"/>
    <lineage>
        <taxon>unclassified sequences</taxon>
        <taxon>metagenomes</taxon>
        <taxon>ecological metagenomes</taxon>
    </lineage>
</organism>
<dbReference type="InterPro" id="IPR003593">
    <property type="entry name" value="AAA+_ATPase"/>
</dbReference>
<dbReference type="Gene3D" id="3.40.50.300">
    <property type="entry name" value="P-loop containing nucleotide triphosphate hydrolases"/>
    <property type="match status" value="2"/>
</dbReference>
<keyword evidence="7" id="KW-1278">Translocase</keyword>
<evidence type="ECO:0000256" key="6">
    <source>
        <dbReference type="ARBA" id="ARBA00022840"/>
    </source>
</evidence>
<feature type="region of interest" description="Disordered" evidence="9">
    <location>
        <begin position="267"/>
        <end position="287"/>
    </location>
</feature>
<dbReference type="InterPro" id="IPR027417">
    <property type="entry name" value="P-loop_NTPase"/>
</dbReference>
<dbReference type="SMART" id="SM00382">
    <property type="entry name" value="AAA"/>
    <property type="match status" value="2"/>
</dbReference>
<evidence type="ECO:0000256" key="5">
    <source>
        <dbReference type="ARBA" id="ARBA00022741"/>
    </source>
</evidence>
<dbReference type="PROSITE" id="PS00211">
    <property type="entry name" value="ABC_TRANSPORTER_1"/>
    <property type="match status" value="2"/>
</dbReference>
<dbReference type="InterPro" id="IPR017871">
    <property type="entry name" value="ABC_transporter-like_CS"/>
</dbReference>
<feature type="domain" description="ABC transporter" evidence="10">
    <location>
        <begin position="295"/>
        <end position="527"/>
    </location>
</feature>
<dbReference type="GO" id="GO:0016887">
    <property type="term" value="F:ATP hydrolysis activity"/>
    <property type="evidence" value="ECO:0007669"/>
    <property type="project" value="InterPro"/>
</dbReference>
<feature type="domain" description="ABC transporter" evidence="10">
    <location>
        <begin position="2"/>
        <end position="229"/>
    </location>
</feature>